<proteinExistence type="predicted"/>
<keyword evidence="7" id="KW-0472">Membrane</keyword>
<feature type="transmembrane region" description="Helical" evidence="7">
    <location>
        <begin position="66"/>
        <end position="85"/>
    </location>
</feature>
<keyword evidence="7" id="KW-0812">Transmembrane</keyword>
<dbReference type="GO" id="GO:0042781">
    <property type="term" value="F:3'-tRNA processing endoribonuclease activity"/>
    <property type="evidence" value="ECO:0007669"/>
    <property type="project" value="TreeGrafter"/>
</dbReference>
<dbReference type="InterPro" id="IPR000100">
    <property type="entry name" value="RNase_P"/>
</dbReference>
<evidence type="ECO:0000256" key="7">
    <source>
        <dbReference type="SAM" id="Phobius"/>
    </source>
</evidence>
<dbReference type="InterPro" id="IPR020568">
    <property type="entry name" value="Ribosomal_Su5_D2-typ_SF"/>
</dbReference>
<dbReference type="EC" id="3.1.26.5" evidence="6"/>
<evidence type="ECO:0000313" key="9">
    <source>
        <dbReference type="Proteomes" id="UP000230959"/>
    </source>
</evidence>
<evidence type="ECO:0000256" key="4">
    <source>
        <dbReference type="ARBA" id="ARBA00022801"/>
    </source>
</evidence>
<dbReference type="Gene3D" id="3.30.230.10">
    <property type="match status" value="1"/>
</dbReference>
<dbReference type="GO" id="GO:0030677">
    <property type="term" value="C:ribonuclease P complex"/>
    <property type="evidence" value="ECO:0007669"/>
    <property type="project" value="TreeGrafter"/>
</dbReference>
<dbReference type="Proteomes" id="UP000230959">
    <property type="component" value="Unassembled WGS sequence"/>
</dbReference>
<protein>
    <recommendedName>
        <fullName evidence="6">Ribonuclease P protein component</fullName>
        <ecNumber evidence="6">3.1.26.5</ecNumber>
    </recommendedName>
</protein>
<dbReference type="AlphaFoldDB" id="A0A2M8LA63"/>
<evidence type="ECO:0000256" key="2">
    <source>
        <dbReference type="ARBA" id="ARBA00022722"/>
    </source>
</evidence>
<keyword evidence="5" id="KW-0694">RNA-binding</keyword>
<name>A0A2M8LA63_9BACT</name>
<comment type="caution">
    <text evidence="8">The sequence shown here is derived from an EMBL/GenBank/DDBJ whole genome shotgun (WGS) entry which is preliminary data.</text>
</comment>
<keyword evidence="7" id="KW-1133">Transmembrane helix</keyword>
<dbReference type="EMBL" id="PFER01000035">
    <property type="protein sequence ID" value="PJE73481.1"/>
    <property type="molecule type" value="Genomic_DNA"/>
</dbReference>
<dbReference type="GO" id="GO:0004526">
    <property type="term" value="F:ribonuclease P activity"/>
    <property type="evidence" value="ECO:0007669"/>
    <property type="project" value="UniProtKB-UniRule"/>
</dbReference>
<sequence>MLSKKNRLTKDLIEGVIKTGKRFSTDNIFLKISKIGQEDSLFTFVVISGATKKATTRNKLKRRARYAAKCLMGNIKGGLAIVVFFQKTAINKGFSEIKEEMTKLFKKAGIITL</sequence>
<keyword evidence="3" id="KW-0255">Endonuclease</keyword>
<dbReference type="SUPFAM" id="SSF54211">
    <property type="entry name" value="Ribosomal protein S5 domain 2-like"/>
    <property type="match status" value="1"/>
</dbReference>
<dbReference type="InterPro" id="IPR014721">
    <property type="entry name" value="Ribsml_uS5_D2-typ_fold_subgr"/>
</dbReference>
<evidence type="ECO:0000313" key="8">
    <source>
        <dbReference type="EMBL" id="PJE73481.1"/>
    </source>
</evidence>
<keyword evidence="1" id="KW-0819">tRNA processing</keyword>
<evidence type="ECO:0000256" key="6">
    <source>
        <dbReference type="NCBIfam" id="TIGR00188"/>
    </source>
</evidence>
<organism evidence="8 9">
    <name type="scientific">Candidatus Terrybacteria bacterium CG10_big_fil_rev_8_21_14_0_10_41_10</name>
    <dbReference type="NCBI Taxonomy" id="1975026"/>
    <lineage>
        <taxon>Bacteria</taxon>
        <taxon>Candidatus Terryibacteriota</taxon>
    </lineage>
</organism>
<dbReference type="Pfam" id="PF00825">
    <property type="entry name" value="Ribonuclease_P"/>
    <property type="match status" value="1"/>
</dbReference>
<gene>
    <name evidence="8" type="primary">rnpA</name>
    <name evidence="8" type="ORF">COV02_02345</name>
</gene>
<dbReference type="PANTHER" id="PTHR33992">
    <property type="entry name" value="RIBONUCLEASE P PROTEIN COMPONENT"/>
    <property type="match status" value="1"/>
</dbReference>
<keyword evidence="4" id="KW-0378">Hydrolase</keyword>
<keyword evidence="2" id="KW-0540">Nuclease</keyword>
<reference evidence="9" key="1">
    <citation type="submission" date="2017-09" db="EMBL/GenBank/DDBJ databases">
        <title>Depth-based differentiation of microbial function through sediment-hosted aquifers and enrichment of novel symbionts in the deep terrestrial subsurface.</title>
        <authorList>
            <person name="Probst A.J."/>
            <person name="Ladd B."/>
            <person name="Jarett J.K."/>
            <person name="Geller-Mcgrath D.E."/>
            <person name="Sieber C.M.K."/>
            <person name="Emerson J.B."/>
            <person name="Anantharaman K."/>
            <person name="Thomas B.C."/>
            <person name="Malmstrom R."/>
            <person name="Stieglmeier M."/>
            <person name="Klingl A."/>
            <person name="Woyke T."/>
            <person name="Ryan C.M."/>
            <person name="Banfield J.F."/>
        </authorList>
    </citation>
    <scope>NUCLEOTIDE SEQUENCE [LARGE SCALE GENOMIC DNA]</scope>
</reference>
<evidence type="ECO:0000256" key="3">
    <source>
        <dbReference type="ARBA" id="ARBA00022759"/>
    </source>
</evidence>
<dbReference type="GO" id="GO:0000049">
    <property type="term" value="F:tRNA binding"/>
    <property type="evidence" value="ECO:0007669"/>
    <property type="project" value="InterPro"/>
</dbReference>
<dbReference type="PANTHER" id="PTHR33992:SF1">
    <property type="entry name" value="RIBONUCLEASE P PROTEIN COMPONENT"/>
    <property type="match status" value="1"/>
</dbReference>
<evidence type="ECO:0000256" key="1">
    <source>
        <dbReference type="ARBA" id="ARBA00022694"/>
    </source>
</evidence>
<evidence type="ECO:0000256" key="5">
    <source>
        <dbReference type="ARBA" id="ARBA00022884"/>
    </source>
</evidence>
<accession>A0A2M8LA63</accession>
<dbReference type="NCBIfam" id="TIGR00188">
    <property type="entry name" value="rnpA"/>
    <property type="match status" value="1"/>
</dbReference>